<dbReference type="OrthoDB" id="433309at2759"/>
<feature type="region of interest" description="Disordered" evidence="12">
    <location>
        <begin position="51"/>
        <end position="80"/>
    </location>
</feature>
<dbReference type="AlphaFoldDB" id="A0A9P1GL20"/>
<evidence type="ECO:0000256" key="8">
    <source>
        <dbReference type="ARBA" id="ARBA00022989"/>
    </source>
</evidence>
<feature type="region of interest" description="Disordered" evidence="12">
    <location>
        <begin position="362"/>
        <end position="418"/>
    </location>
</feature>
<feature type="compositionally biased region" description="Low complexity" evidence="12">
    <location>
        <begin position="375"/>
        <end position="394"/>
    </location>
</feature>
<comment type="subcellular location">
    <subcellularLocation>
        <location evidence="1">Membrane</location>
        <topology evidence="1">Multi-pass membrane protein</topology>
    </subcellularLocation>
</comment>
<dbReference type="GO" id="GO:0005249">
    <property type="term" value="F:voltage-gated potassium channel activity"/>
    <property type="evidence" value="ECO:0007669"/>
    <property type="project" value="InterPro"/>
</dbReference>
<keyword evidence="9" id="KW-0406">Ion transport</keyword>
<proteinExistence type="predicted"/>
<dbReference type="InterPro" id="IPR027359">
    <property type="entry name" value="Volt_channel_dom_sf"/>
</dbReference>
<dbReference type="InterPro" id="IPR028325">
    <property type="entry name" value="VG_K_chnl"/>
</dbReference>
<dbReference type="PANTHER" id="PTHR11537">
    <property type="entry name" value="VOLTAGE-GATED POTASSIUM CHANNEL"/>
    <property type="match status" value="1"/>
</dbReference>
<keyword evidence="11 17" id="KW-0407">Ion channel</keyword>
<dbReference type="InterPro" id="IPR005821">
    <property type="entry name" value="Ion_trans_dom"/>
</dbReference>
<evidence type="ECO:0000256" key="7">
    <source>
        <dbReference type="ARBA" id="ARBA00022958"/>
    </source>
</evidence>
<keyword evidence="5" id="KW-0631">Potassium channel</keyword>
<keyword evidence="8 13" id="KW-1133">Transmembrane helix</keyword>
<evidence type="ECO:0000313" key="15">
    <source>
        <dbReference type="EMBL" id="CAI4017233.1"/>
    </source>
</evidence>
<feature type="transmembrane region" description="Helical" evidence="13">
    <location>
        <begin position="624"/>
        <end position="642"/>
    </location>
</feature>
<evidence type="ECO:0000256" key="1">
    <source>
        <dbReference type="ARBA" id="ARBA00004141"/>
    </source>
</evidence>
<comment type="caution">
    <text evidence="15">The sequence shown here is derived from an EMBL/GenBank/DDBJ whole genome shotgun (WGS) entry which is preliminary data.</text>
</comment>
<dbReference type="GO" id="GO:0001508">
    <property type="term" value="P:action potential"/>
    <property type="evidence" value="ECO:0007669"/>
    <property type="project" value="TreeGrafter"/>
</dbReference>
<evidence type="ECO:0000313" key="18">
    <source>
        <dbReference type="Proteomes" id="UP001152797"/>
    </source>
</evidence>
<keyword evidence="3" id="KW-0633">Potassium transport</keyword>
<protein>
    <submittedName>
        <fullName evidence="17">Potassium voltage-gated channel subfamily B member 2 (Voltage-gated potassium channel subunit Kv2.2)</fullName>
    </submittedName>
</protein>
<keyword evidence="7" id="KW-0630">Potassium</keyword>
<feature type="transmembrane region" description="Helical" evidence="13">
    <location>
        <begin position="593"/>
        <end position="612"/>
    </location>
</feature>
<feature type="transmembrane region" description="Helical" evidence="13">
    <location>
        <begin position="649"/>
        <end position="669"/>
    </location>
</feature>
<dbReference type="GO" id="GO:0008076">
    <property type="term" value="C:voltage-gated potassium channel complex"/>
    <property type="evidence" value="ECO:0007669"/>
    <property type="project" value="InterPro"/>
</dbReference>
<dbReference type="Gene3D" id="1.20.120.350">
    <property type="entry name" value="Voltage-gated potassium channels. Chain C"/>
    <property type="match status" value="1"/>
</dbReference>
<keyword evidence="4 13" id="KW-0812">Transmembrane</keyword>
<feature type="domain" description="Ion transport" evidence="14">
    <location>
        <begin position="459"/>
        <end position="675"/>
    </location>
</feature>
<feature type="transmembrane region" description="Helical" evidence="13">
    <location>
        <begin position="487"/>
        <end position="507"/>
    </location>
</feature>
<evidence type="ECO:0000256" key="2">
    <source>
        <dbReference type="ARBA" id="ARBA00022448"/>
    </source>
</evidence>
<evidence type="ECO:0000256" key="10">
    <source>
        <dbReference type="ARBA" id="ARBA00023136"/>
    </source>
</evidence>
<evidence type="ECO:0000256" key="6">
    <source>
        <dbReference type="ARBA" id="ARBA00022882"/>
    </source>
</evidence>
<accession>A0A9P1GL20</accession>
<sequence>MMHRFRGPLLASSRPPSPVAVKGRPFEQFQPLWPLEGLGRNSRAVTRVSRVRMSSAGSGMGSPYQADPKQGGPSSVTSGAMAQTTGAMARIGTPQQDSNDLTISRAESARRVLEARRKKQTQKNDDPSGSSATPGMGTQGIPESTTPTSSGVSQMLGGRLLQGIHDILMVMDEKVENLVTDVNNMRADFQGLPQEGATERKLSEIQSRVDIGFATIFSQLKYYHAHPRPEGDISPDGMVAHVPGSRQVELIAPVMGTPEGVRHRVSSSVASSSVRERSDVHELWEEMEAMENMGTEDLIACETQDRSASCLEMARKLNGTSAAVELTGAYWVSGTLSLLPQPQPRVQPRLSTHEEALTKVMSALSSKQSSKRNSRASNGNSASRISRNSANGSSSKEKVTFEDREERGSHRWKNGASSKSRVDEFKDFIKPRQRSSAQKLVWNFLEDPDLVRGGRSYGNILFFAIILSAVLPIVPTPIEQDWFLKPMMYVLLSLDSLFFLEVIFRFYGAPHRLRFFGSIHNWLDILSVLLPVALKIRLQSLNLAADAHPEVEGVELGLLVMVPVLRLLKLLRRFENSHLIKQAFREAVGALPSLLYCMMVLVVGFSAIIYVLEPRGNVETMPRAIWFTMVTLTTVGYGDVVPVSPGGNIVVCVLMIVSAMYMAMPLGIVGKAFGSVWDDRHRLLLMQRLRTRFSTAPRYELNKLSDFLA</sequence>
<gene>
    <name evidence="15" type="ORF">C1SCF055_LOCUS41892</name>
</gene>
<reference evidence="15" key="1">
    <citation type="submission" date="2022-10" db="EMBL/GenBank/DDBJ databases">
        <authorList>
            <person name="Chen Y."/>
            <person name="Dougan E. K."/>
            <person name="Chan C."/>
            <person name="Rhodes N."/>
            <person name="Thang M."/>
        </authorList>
    </citation>
    <scope>NUCLEOTIDE SEQUENCE</scope>
</reference>
<dbReference type="EMBL" id="CAMXCT030006623">
    <property type="protein sequence ID" value="CAL4804545.1"/>
    <property type="molecule type" value="Genomic_DNA"/>
</dbReference>
<name>A0A9P1GL20_9DINO</name>
<feature type="region of interest" description="Disordered" evidence="12">
    <location>
        <begin position="113"/>
        <end position="154"/>
    </location>
</feature>
<feature type="compositionally biased region" description="Basic and acidic residues" evidence="12">
    <location>
        <begin position="395"/>
        <end position="409"/>
    </location>
</feature>
<organism evidence="15">
    <name type="scientific">Cladocopium goreaui</name>
    <dbReference type="NCBI Taxonomy" id="2562237"/>
    <lineage>
        <taxon>Eukaryota</taxon>
        <taxon>Sar</taxon>
        <taxon>Alveolata</taxon>
        <taxon>Dinophyceae</taxon>
        <taxon>Suessiales</taxon>
        <taxon>Symbiodiniaceae</taxon>
        <taxon>Cladocopium</taxon>
    </lineage>
</organism>
<keyword evidence="18" id="KW-1185">Reference proteome</keyword>
<feature type="region of interest" description="Disordered" evidence="12">
    <location>
        <begin position="1"/>
        <end position="23"/>
    </location>
</feature>
<keyword evidence="2" id="KW-0813">Transport</keyword>
<evidence type="ECO:0000256" key="12">
    <source>
        <dbReference type="SAM" id="MobiDB-lite"/>
    </source>
</evidence>
<feature type="compositionally biased region" description="Polar residues" evidence="12">
    <location>
        <begin position="141"/>
        <end position="153"/>
    </location>
</feature>
<evidence type="ECO:0000256" key="11">
    <source>
        <dbReference type="ARBA" id="ARBA00023303"/>
    </source>
</evidence>
<evidence type="ECO:0000313" key="17">
    <source>
        <dbReference type="EMBL" id="CAL4804545.1"/>
    </source>
</evidence>
<dbReference type="EMBL" id="CAMXCT010006623">
    <property type="protein sequence ID" value="CAI4017233.1"/>
    <property type="molecule type" value="Genomic_DNA"/>
</dbReference>
<evidence type="ECO:0000256" key="9">
    <source>
        <dbReference type="ARBA" id="ARBA00023065"/>
    </source>
</evidence>
<reference evidence="16" key="2">
    <citation type="submission" date="2024-04" db="EMBL/GenBank/DDBJ databases">
        <authorList>
            <person name="Chen Y."/>
            <person name="Shah S."/>
            <person name="Dougan E. K."/>
            <person name="Thang M."/>
            <person name="Chan C."/>
        </authorList>
    </citation>
    <scope>NUCLEOTIDE SEQUENCE [LARGE SCALE GENOMIC DNA]</scope>
</reference>
<evidence type="ECO:0000256" key="4">
    <source>
        <dbReference type="ARBA" id="ARBA00022692"/>
    </source>
</evidence>
<dbReference type="EMBL" id="CAMXCT020006623">
    <property type="protein sequence ID" value="CAL1170608.1"/>
    <property type="molecule type" value="Genomic_DNA"/>
</dbReference>
<dbReference type="SUPFAM" id="SSF81324">
    <property type="entry name" value="Voltage-gated potassium channels"/>
    <property type="match status" value="1"/>
</dbReference>
<dbReference type="PANTHER" id="PTHR11537:SF254">
    <property type="entry name" value="POTASSIUM VOLTAGE-GATED CHANNEL PROTEIN SHAB"/>
    <property type="match status" value="1"/>
</dbReference>
<evidence type="ECO:0000313" key="16">
    <source>
        <dbReference type="EMBL" id="CAL1170608.1"/>
    </source>
</evidence>
<keyword evidence="10 13" id="KW-0472">Membrane</keyword>
<dbReference type="Pfam" id="PF00520">
    <property type="entry name" value="Ion_trans"/>
    <property type="match status" value="1"/>
</dbReference>
<dbReference type="Gene3D" id="1.10.287.70">
    <property type="match status" value="1"/>
</dbReference>
<evidence type="ECO:0000256" key="5">
    <source>
        <dbReference type="ARBA" id="ARBA00022826"/>
    </source>
</evidence>
<evidence type="ECO:0000256" key="13">
    <source>
        <dbReference type="SAM" id="Phobius"/>
    </source>
</evidence>
<dbReference type="Proteomes" id="UP001152797">
    <property type="component" value="Unassembled WGS sequence"/>
</dbReference>
<dbReference type="PRINTS" id="PR00169">
    <property type="entry name" value="KCHANNEL"/>
</dbReference>
<keyword evidence="6" id="KW-0851">Voltage-gated channel</keyword>
<evidence type="ECO:0000256" key="3">
    <source>
        <dbReference type="ARBA" id="ARBA00022538"/>
    </source>
</evidence>
<evidence type="ECO:0000259" key="14">
    <source>
        <dbReference type="Pfam" id="PF00520"/>
    </source>
</evidence>